<gene>
    <name evidence="3" type="ORF">S06H3_32467</name>
</gene>
<comment type="caution">
    <text evidence="3">The sequence shown here is derived from an EMBL/GenBank/DDBJ whole genome shotgun (WGS) entry which is preliminary data.</text>
</comment>
<evidence type="ECO:0000256" key="1">
    <source>
        <dbReference type="SAM" id="MobiDB-lite"/>
    </source>
</evidence>
<accession>X1PF65</accession>
<proteinExistence type="predicted"/>
<keyword evidence="2" id="KW-0812">Transmembrane</keyword>
<feature type="transmembrane region" description="Helical" evidence="2">
    <location>
        <begin position="73"/>
        <end position="93"/>
    </location>
</feature>
<organism evidence="3">
    <name type="scientific">marine sediment metagenome</name>
    <dbReference type="NCBI Taxonomy" id="412755"/>
    <lineage>
        <taxon>unclassified sequences</taxon>
        <taxon>metagenomes</taxon>
        <taxon>ecological metagenomes</taxon>
    </lineage>
</organism>
<keyword evidence="2" id="KW-1133">Transmembrane helix</keyword>
<sequence length="140" mass="15590">MKSREGKVNLPSTGSSPSVSPSHHQGEEESYLTVSDWINYLTSEKFGIMGTVLNIGAVLIALVALIYSTSTNTLWSSITNGIVVLALTGYLLMKIFRPFERRGKLAERILEKVMSGELKSEETIRKAWLDGLKSKKTERR</sequence>
<feature type="transmembrane region" description="Helical" evidence="2">
    <location>
        <begin position="46"/>
        <end position="67"/>
    </location>
</feature>
<protein>
    <submittedName>
        <fullName evidence="3">Uncharacterized protein</fullName>
    </submittedName>
</protein>
<name>X1PF65_9ZZZZ</name>
<feature type="region of interest" description="Disordered" evidence="1">
    <location>
        <begin position="1"/>
        <end position="25"/>
    </location>
</feature>
<reference evidence="3" key="1">
    <citation type="journal article" date="2014" name="Front. Microbiol.">
        <title>High frequency of phylogenetically diverse reductive dehalogenase-homologous genes in deep subseafloor sedimentary metagenomes.</title>
        <authorList>
            <person name="Kawai M."/>
            <person name="Futagami T."/>
            <person name="Toyoda A."/>
            <person name="Takaki Y."/>
            <person name="Nishi S."/>
            <person name="Hori S."/>
            <person name="Arai W."/>
            <person name="Tsubouchi T."/>
            <person name="Morono Y."/>
            <person name="Uchiyama I."/>
            <person name="Ito T."/>
            <person name="Fujiyama A."/>
            <person name="Inagaki F."/>
            <person name="Takami H."/>
        </authorList>
    </citation>
    <scope>NUCLEOTIDE SEQUENCE</scope>
    <source>
        <strain evidence="3">Expedition CK06-06</strain>
    </source>
</reference>
<dbReference type="EMBL" id="BARV01019309">
    <property type="protein sequence ID" value="GAI29529.1"/>
    <property type="molecule type" value="Genomic_DNA"/>
</dbReference>
<evidence type="ECO:0000256" key="2">
    <source>
        <dbReference type="SAM" id="Phobius"/>
    </source>
</evidence>
<keyword evidence="2" id="KW-0472">Membrane</keyword>
<feature type="compositionally biased region" description="Low complexity" evidence="1">
    <location>
        <begin position="11"/>
        <end position="22"/>
    </location>
</feature>
<evidence type="ECO:0000313" key="3">
    <source>
        <dbReference type="EMBL" id="GAI29529.1"/>
    </source>
</evidence>
<dbReference type="AlphaFoldDB" id="X1PF65"/>